<dbReference type="EMBL" id="FTOM01000015">
    <property type="protein sequence ID" value="SIS92728.1"/>
    <property type="molecule type" value="Genomic_DNA"/>
</dbReference>
<protein>
    <submittedName>
        <fullName evidence="1">Uncharacterized protein</fullName>
    </submittedName>
</protein>
<keyword evidence="2" id="KW-1185">Reference proteome</keyword>
<dbReference type="Proteomes" id="UP000186098">
    <property type="component" value="Unassembled WGS sequence"/>
</dbReference>
<accession>A0A1N7N375</accession>
<organism evidence="1 2">
    <name type="scientific">Phaeovulum vinaykumarii</name>
    <dbReference type="NCBI Taxonomy" id="407234"/>
    <lineage>
        <taxon>Bacteria</taxon>
        <taxon>Pseudomonadati</taxon>
        <taxon>Pseudomonadota</taxon>
        <taxon>Alphaproteobacteria</taxon>
        <taxon>Rhodobacterales</taxon>
        <taxon>Paracoccaceae</taxon>
        <taxon>Phaeovulum</taxon>
    </lineage>
</organism>
<name>A0A1N7N375_9RHOB</name>
<reference evidence="2" key="1">
    <citation type="submission" date="2017-01" db="EMBL/GenBank/DDBJ databases">
        <authorList>
            <person name="Varghese N."/>
            <person name="Submissions S."/>
        </authorList>
    </citation>
    <scope>NUCLEOTIDE SEQUENCE [LARGE SCALE GENOMIC DNA]</scope>
    <source>
        <strain evidence="2">DSM 18714</strain>
    </source>
</reference>
<proteinExistence type="predicted"/>
<dbReference type="AlphaFoldDB" id="A0A1N7N375"/>
<evidence type="ECO:0000313" key="2">
    <source>
        <dbReference type="Proteomes" id="UP000186098"/>
    </source>
</evidence>
<evidence type="ECO:0000313" key="1">
    <source>
        <dbReference type="EMBL" id="SIS92728.1"/>
    </source>
</evidence>
<sequence>MICHAATYDCDRALRLGPCLGAALARHAAPLVAVGR</sequence>
<gene>
    <name evidence="1" type="ORF">SAMN05421795_1158</name>
</gene>